<reference evidence="1 2" key="1">
    <citation type="journal article" date="2019" name="Commun. Biol.">
        <title>The bagworm genome reveals a unique fibroin gene that provides high tensile strength.</title>
        <authorList>
            <person name="Kono N."/>
            <person name="Nakamura H."/>
            <person name="Ohtoshi R."/>
            <person name="Tomita M."/>
            <person name="Numata K."/>
            <person name="Arakawa K."/>
        </authorList>
    </citation>
    <scope>NUCLEOTIDE SEQUENCE [LARGE SCALE GENOMIC DNA]</scope>
</reference>
<organism evidence="1 2">
    <name type="scientific">Eumeta variegata</name>
    <name type="common">Bagworm moth</name>
    <name type="synonym">Eumeta japonica</name>
    <dbReference type="NCBI Taxonomy" id="151549"/>
    <lineage>
        <taxon>Eukaryota</taxon>
        <taxon>Metazoa</taxon>
        <taxon>Ecdysozoa</taxon>
        <taxon>Arthropoda</taxon>
        <taxon>Hexapoda</taxon>
        <taxon>Insecta</taxon>
        <taxon>Pterygota</taxon>
        <taxon>Neoptera</taxon>
        <taxon>Endopterygota</taxon>
        <taxon>Lepidoptera</taxon>
        <taxon>Glossata</taxon>
        <taxon>Ditrysia</taxon>
        <taxon>Tineoidea</taxon>
        <taxon>Psychidae</taxon>
        <taxon>Oiketicinae</taxon>
        <taxon>Eumeta</taxon>
    </lineage>
</organism>
<accession>A0A4C1VT28</accession>
<proteinExistence type="predicted"/>
<dbReference type="AlphaFoldDB" id="A0A4C1VT28"/>
<dbReference type="Proteomes" id="UP000299102">
    <property type="component" value="Unassembled WGS sequence"/>
</dbReference>
<evidence type="ECO:0000313" key="2">
    <source>
        <dbReference type="Proteomes" id="UP000299102"/>
    </source>
</evidence>
<comment type="caution">
    <text evidence="1">The sequence shown here is derived from an EMBL/GenBank/DDBJ whole genome shotgun (WGS) entry which is preliminary data.</text>
</comment>
<keyword evidence="2" id="KW-1185">Reference proteome</keyword>
<evidence type="ECO:0000313" key="1">
    <source>
        <dbReference type="EMBL" id="GBP41670.1"/>
    </source>
</evidence>
<dbReference type="EMBL" id="BGZK01000403">
    <property type="protein sequence ID" value="GBP41670.1"/>
    <property type="molecule type" value="Genomic_DNA"/>
</dbReference>
<name>A0A4C1VT28_EUMVA</name>
<gene>
    <name evidence="1" type="ORF">EVAR_31988_1</name>
</gene>
<protein>
    <submittedName>
        <fullName evidence="1">Uncharacterized protein</fullName>
    </submittedName>
</protein>
<sequence>MECRQRVITLWMPQGGRLGIGNHVEIQYRLNLLAGCRECGECTGLSTSEVSSSGGSERTFRGLRMKWCRGGASYDTPDCNNGLGDL</sequence>